<gene>
    <name evidence="12" type="ORF">JRA39_000529</name>
    <name evidence="13" type="ORF">KDV35_04260</name>
</gene>
<evidence type="ECO:0000256" key="1">
    <source>
        <dbReference type="ARBA" id="ARBA00002178"/>
    </source>
</evidence>
<evidence type="ECO:0000256" key="6">
    <source>
        <dbReference type="ARBA" id="ARBA00022692"/>
    </source>
</evidence>
<evidence type="ECO:0000256" key="2">
    <source>
        <dbReference type="ARBA" id="ARBA00003197"/>
    </source>
</evidence>
<comment type="function">
    <text evidence="2">Colicins are polypeptide toxins produced by and active against E.coli and closely related bacteria.</text>
</comment>
<accession>A0AAI9HX87</accession>
<comment type="caution">
    <text evidence="12">The sequence shown here is derived from an EMBL/GenBank/DDBJ whole genome shotgun (WGS) entry which is preliminary data.</text>
</comment>
<dbReference type="Gene3D" id="1.10.490.30">
    <property type="entry name" value="Colicin"/>
    <property type="match status" value="1"/>
</dbReference>
<feature type="domain" description="Channel forming colicins" evidence="11">
    <location>
        <begin position="1"/>
        <end position="49"/>
    </location>
</feature>
<evidence type="ECO:0000313" key="13">
    <source>
        <dbReference type="EMBL" id="MER5076084.1"/>
    </source>
</evidence>
<evidence type="ECO:0000256" key="5">
    <source>
        <dbReference type="ARBA" id="ARBA00022529"/>
    </source>
</evidence>
<dbReference type="RefSeq" id="WP_350588750.1">
    <property type="nucleotide sequence ID" value="NZ_CP095443.1"/>
</dbReference>
<dbReference type="AlphaFoldDB" id="A0AAI9HX87"/>
<dbReference type="GO" id="GO:0016020">
    <property type="term" value="C:membrane"/>
    <property type="evidence" value="ECO:0007669"/>
    <property type="project" value="UniProtKB-SubCell"/>
</dbReference>
<proteinExistence type="inferred from homology"/>
<keyword evidence="7" id="KW-1133">Transmembrane helix</keyword>
<reference evidence="12" key="2">
    <citation type="submission" date="2024-02" db="EMBL/GenBank/DDBJ databases">
        <authorList>
            <consortium name="Clinical and Environmental Microbiology Branch: Whole genome sequencing antimicrobial resistance pathogens in the healthcare setting"/>
        </authorList>
    </citation>
    <scope>NUCLEOTIDE SEQUENCE</scope>
    <source>
        <strain evidence="12">2020GO-00142</strain>
    </source>
</reference>
<dbReference type="EMBL" id="AAZDVE040000002">
    <property type="protein sequence ID" value="EMP9431523.1"/>
    <property type="molecule type" value="Genomic_DNA"/>
</dbReference>
<keyword evidence="8" id="KW-0044">Antibiotic</keyword>
<sequence>MNKKINAKDRQAIVTALESVEIADATKNFKLLSKGMGYVGPAIDGYELFFVELPNAIKSDN</sequence>
<evidence type="ECO:0000313" key="12">
    <source>
        <dbReference type="EMBL" id="EMP9431523.1"/>
    </source>
</evidence>
<dbReference type="InterPro" id="IPR038283">
    <property type="entry name" value="Channel_colicin_C_sf"/>
</dbReference>
<comment type="subcellular location">
    <subcellularLocation>
        <location evidence="3">Membrane</location>
    </subcellularLocation>
</comment>
<keyword evidence="5" id="KW-0929">Antimicrobial</keyword>
<evidence type="ECO:0000256" key="3">
    <source>
        <dbReference type="ARBA" id="ARBA00004370"/>
    </source>
</evidence>
<dbReference type="Proteomes" id="UP001495779">
    <property type="component" value="Unassembled WGS sequence"/>
</dbReference>
<dbReference type="Pfam" id="PF01024">
    <property type="entry name" value="Colicin"/>
    <property type="match status" value="1"/>
</dbReference>
<evidence type="ECO:0000256" key="4">
    <source>
        <dbReference type="ARBA" id="ARBA00007595"/>
    </source>
</evidence>
<comment type="similarity">
    <text evidence="4">Belongs to the channel forming colicin family.</text>
</comment>
<dbReference type="GO" id="GO:0031640">
    <property type="term" value="P:killing of cells of another organism"/>
    <property type="evidence" value="ECO:0007669"/>
    <property type="project" value="UniProtKB-KW"/>
</dbReference>
<evidence type="ECO:0000256" key="10">
    <source>
        <dbReference type="ARBA" id="ARBA00023136"/>
    </source>
</evidence>
<protein>
    <recommendedName>
        <fullName evidence="11">Channel forming colicins domain-containing protein</fullName>
    </recommendedName>
</protein>
<organism evidence="12">
    <name type="scientific">Providencia stuartii</name>
    <dbReference type="NCBI Taxonomy" id="588"/>
    <lineage>
        <taxon>Bacteria</taxon>
        <taxon>Pseudomonadati</taxon>
        <taxon>Pseudomonadota</taxon>
        <taxon>Gammaproteobacteria</taxon>
        <taxon>Enterobacterales</taxon>
        <taxon>Morganellaceae</taxon>
        <taxon>Providencia</taxon>
    </lineage>
</organism>
<keyword evidence="9" id="KW-0078">Bacteriocin</keyword>
<dbReference type="GO" id="GO:0050829">
    <property type="term" value="P:defense response to Gram-negative bacterium"/>
    <property type="evidence" value="ECO:0007669"/>
    <property type="project" value="InterPro"/>
</dbReference>
<reference evidence="13 14" key="1">
    <citation type="submission" date="2021-04" db="EMBL/GenBank/DDBJ databases">
        <title>Determining the burden of carbapenem-resistant Enterobacterales from a tertiary public heath setting in Bangladesh: a clinical, epidemiological, and molecular study.</title>
        <authorList>
            <person name="Farzana R."/>
            <person name="Walsh T.R."/>
        </authorList>
    </citation>
    <scope>NUCLEOTIDE SEQUENCE [LARGE SCALE GENOMIC DNA]</scope>
    <source>
        <strain evidence="14">dmpro_s316</strain>
        <strain evidence="13">Dmpro_s316</strain>
    </source>
</reference>
<evidence type="ECO:0000256" key="9">
    <source>
        <dbReference type="ARBA" id="ARBA00023048"/>
    </source>
</evidence>
<comment type="function">
    <text evidence="1">This colicin is a channel-forming colicin. This class of transmembrane toxins depolarize the cytoplasmic membrane, leading to dissipation of cellular energy.</text>
</comment>
<evidence type="ECO:0000256" key="8">
    <source>
        <dbReference type="ARBA" id="ARBA00023022"/>
    </source>
</evidence>
<dbReference type="EMBL" id="JAGSRH010000004">
    <property type="protein sequence ID" value="MER5076084.1"/>
    <property type="molecule type" value="Genomic_DNA"/>
</dbReference>
<dbReference type="GO" id="GO:0140911">
    <property type="term" value="F:pore-forming activity"/>
    <property type="evidence" value="ECO:0007669"/>
    <property type="project" value="InterPro"/>
</dbReference>
<name>A0AAI9HX87_PROST</name>
<keyword evidence="10" id="KW-0472">Membrane</keyword>
<evidence type="ECO:0000256" key="7">
    <source>
        <dbReference type="ARBA" id="ARBA00022989"/>
    </source>
</evidence>
<evidence type="ECO:0000313" key="14">
    <source>
        <dbReference type="Proteomes" id="UP001495779"/>
    </source>
</evidence>
<evidence type="ECO:0000259" key="11">
    <source>
        <dbReference type="Pfam" id="PF01024"/>
    </source>
</evidence>
<keyword evidence="6" id="KW-0812">Transmembrane</keyword>
<dbReference type="SUPFAM" id="SSF56837">
    <property type="entry name" value="Colicin"/>
    <property type="match status" value="1"/>
</dbReference>
<dbReference type="InterPro" id="IPR000293">
    <property type="entry name" value="Channel_colicin_C"/>
</dbReference>